<dbReference type="Proteomes" id="UP000009168">
    <property type="component" value="Unassembled WGS sequence"/>
</dbReference>
<reference evidence="2" key="1">
    <citation type="journal article" date="2006" name="PLoS Biol.">
        <title>Macronuclear genome sequence of the ciliate Tetrahymena thermophila, a model eukaryote.</title>
        <authorList>
            <person name="Eisen J.A."/>
            <person name="Coyne R.S."/>
            <person name="Wu M."/>
            <person name="Wu D."/>
            <person name="Thiagarajan M."/>
            <person name="Wortman J.R."/>
            <person name="Badger J.H."/>
            <person name="Ren Q."/>
            <person name="Amedeo P."/>
            <person name="Jones K.M."/>
            <person name="Tallon L.J."/>
            <person name="Delcher A.L."/>
            <person name="Salzberg S.L."/>
            <person name="Silva J.C."/>
            <person name="Haas B.J."/>
            <person name="Majoros W.H."/>
            <person name="Farzad M."/>
            <person name="Carlton J.M."/>
            <person name="Smith R.K. Jr."/>
            <person name="Garg J."/>
            <person name="Pearlman R.E."/>
            <person name="Karrer K.M."/>
            <person name="Sun L."/>
            <person name="Manning G."/>
            <person name="Elde N.C."/>
            <person name="Turkewitz A.P."/>
            <person name="Asai D.J."/>
            <person name="Wilkes D.E."/>
            <person name="Wang Y."/>
            <person name="Cai H."/>
            <person name="Collins K."/>
            <person name="Stewart B.A."/>
            <person name="Lee S.R."/>
            <person name="Wilamowska K."/>
            <person name="Weinberg Z."/>
            <person name="Ruzzo W.L."/>
            <person name="Wloga D."/>
            <person name="Gaertig J."/>
            <person name="Frankel J."/>
            <person name="Tsao C.-C."/>
            <person name="Gorovsky M.A."/>
            <person name="Keeling P.J."/>
            <person name="Waller R.F."/>
            <person name="Patron N.J."/>
            <person name="Cherry J.M."/>
            <person name="Stover N.A."/>
            <person name="Krieger C.J."/>
            <person name="del Toro C."/>
            <person name="Ryder H.F."/>
            <person name="Williamson S.C."/>
            <person name="Barbeau R.A."/>
            <person name="Hamilton E.P."/>
            <person name="Orias E."/>
        </authorList>
    </citation>
    <scope>NUCLEOTIDE SEQUENCE [LARGE SCALE GENOMIC DNA]</scope>
    <source>
        <strain evidence="2">SB210</strain>
    </source>
</reference>
<dbReference type="PROSITE" id="PS51450">
    <property type="entry name" value="LRR"/>
    <property type="match status" value="1"/>
</dbReference>
<dbReference type="RefSeq" id="XP_012655631.1">
    <property type="nucleotide sequence ID" value="XM_012800177.1"/>
</dbReference>
<dbReference type="GO" id="GO:0005634">
    <property type="term" value="C:nucleus"/>
    <property type="evidence" value="ECO:0007669"/>
    <property type="project" value="TreeGrafter"/>
</dbReference>
<accession>W7X682</accession>
<dbReference type="GO" id="GO:0048471">
    <property type="term" value="C:perinuclear region of cytoplasm"/>
    <property type="evidence" value="ECO:0007669"/>
    <property type="project" value="TreeGrafter"/>
</dbReference>
<dbReference type="InParanoid" id="W7X682"/>
<dbReference type="GO" id="GO:0031267">
    <property type="term" value="F:small GTPase binding"/>
    <property type="evidence" value="ECO:0007669"/>
    <property type="project" value="TreeGrafter"/>
</dbReference>
<keyword evidence="2" id="KW-1185">Reference proteome</keyword>
<dbReference type="SUPFAM" id="SSF52047">
    <property type="entry name" value="RNI-like"/>
    <property type="match status" value="1"/>
</dbReference>
<organism evidence="1 2">
    <name type="scientific">Tetrahymena thermophila (strain SB210)</name>
    <dbReference type="NCBI Taxonomy" id="312017"/>
    <lineage>
        <taxon>Eukaryota</taxon>
        <taxon>Sar</taxon>
        <taxon>Alveolata</taxon>
        <taxon>Ciliophora</taxon>
        <taxon>Intramacronucleata</taxon>
        <taxon>Oligohymenophorea</taxon>
        <taxon>Hymenostomatida</taxon>
        <taxon>Tetrahymenina</taxon>
        <taxon>Tetrahymenidae</taxon>
        <taxon>Tetrahymena</taxon>
    </lineage>
</organism>
<keyword evidence="1" id="KW-0418">Kinase</keyword>
<dbReference type="KEGG" id="tet:TTHERM_000616099"/>
<evidence type="ECO:0000313" key="1">
    <source>
        <dbReference type="EMBL" id="EWS71838.1"/>
    </source>
</evidence>
<keyword evidence="1" id="KW-0808">Transferase</keyword>
<dbReference type="EMBL" id="GG662448">
    <property type="protein sequence ID" value="EWS71838.1"/>
    <property type="molecule type" value="Genomic_DNA"/>
</dbReference>
<dbReference type="PANTHER" id="PTHR24113">
    <property type="entry name" value="RAN GTPASE-ACTIVATING PROTEIN 1"/>
    <property type="match status" value="1"/>
</dbReference>
<name>W7X682_TETTS</name>
<dbReference type="GeneID" id="24439825"/>
<dbReference type="GO" id="GO:0005096">
    <property type="term" value="F:GTPase activator activity"/>
    <property type="evidence" value="ECO:0007669"/>
    <property type="project" value="InterPro"/>
</dbReference>
<proteinExistence type="predicted"/>
<sequence>MEKNLQQNKEMEIEITADNAIRIIDSILFPPEPNEIEVLIKKLKDAEAINDSEYKQSEEGELVYIDIYGKNTLSDDHYNSILKALNASKKCYHLTLDFTNCQLGKKISEVLSVVSKMKQLIFFEAEFNQNNIDSAICQEMSSSLKLNSNLQTLKLKLKHNKLKQQGVIHLADAISELKQLQTIDIKLYENQIENGMSYLIEKMSHIKTLTDVTLFFSKNDIQDTQAIQIGAALGKLTSVNKLFINSGWNLIGTDGLKSIAQGIQQIPNLQKLQLYLSSNQITSLGLLHLLENINKCRLLTYLEINLSGNKLTAEHVELNKAQFVSAFRDFNSNLKNLKQFILYLRKNDLKSSFNPLFSILKQNKFLHHLILDYSFNNQILSDRKKVEFMMRKIIRLTQVIVHLDPIN</sequence>
<dbReference type="AlphaFoldDB" id="W7X682"/>
<evidence type="ECO:0000313" key="2">
    <source>
        <dbReference type="Proteomes" id="UP000009168"/>
    </source>
</evidence>
<gene>
    <name evidence="1" type="ORF">TTHERM_000616099</name>
</gene>
<dbReference type="GO" id="GO:0006913">
    <property type="term" value="P:nucleocytoplasmic transport"/>
    <property type="evidence" value="ECO:0007669"/>
    <property type="project" value="TreeGrafter"/>
</dbReference>
<dbReference type="InterPro" id="IPR027038">
    <property type="entry name" value="RanGap"/>
</dbReference>
<dbReference type="Gene3D" id="3.80.10.10">
    <property type="entry name" value="Ribonuclease Inhibitor"/>
    <property type="match status" value="2"/>
</dbReference>
<dbReference type="PANTHER" id="PTHR24113:SF15">
    <property type="entry name" value="NACHT DOMAIN-CONTAINING PROTEIN"/>
    <property type="match status" value="1"/>
</dbReference>
<dbReference type="InterPro" id="IPR001611">
    <property type="entry name" value="Leu-rich_rpt"/>
</dbReference>
<dbReference type="InterPro" id="IPR032675">
    <property type="entry name" value="LRR_dom_sf"/>
</dbReference>
<dbReference type="GO" id="GO:0016301">
    <property type="term" value="F:kinase activity"/>
    <property type="evidence" value="ECO:0007669"/>
    <property type="project" value="UniProtKB-KW"/>
</dbReference>
<dbReference type="GO" id="GO:0005829">
    <property type="term" value="C:cytosol"/>
    <property type="evidence" value="ECO:0007669"/>
    <property type="project" value="TreeGrafter"/>
</dbReference>
<protein>
    <submittedName>
        <fullName evidence="1">Kinase domain protein</fullName>
    </submittedName>
</protein>